<evidence type="ECO:0008006" key="3">
    <source>
        <dbReference type="Google" id="ProtNLM"/>
    </source>
</evidence>
<dbReference type="STRING" id="633148.Tagg_0729"/>
<keyword evidence="2" id="KW-1185">Reference proteome</keyword>
<reference evidence="2" key="2">
    <citation type="journal article" date="2010" name="Stand. Genomic Sci.">
        <title>Complete genome sequence of Thermosphaera aggregans type strain (M11TLT).</title>
        <authorList>
            <person name="Spring S."/>
            <person name="Rachel R."/>
            <person name="Lapidus A."/>
            <person name="Davenport K."/>
            <person name="Tice H."/>
            <person name="Copeland A."/>
            <person name="Cheng J.-F."/>
            <person name="Lucas S."/>
            <person name="Chen F."/>
            <person name="Nolan M."/>
            <person name="Bruce D."/>
            <person name="Goodwin L."/>
            <person name="Pitluck S."/>
            <person name="Ivanova N."/>
            <person name="Mavromatis K."/>
            <person name="Ovchinnikova G."/>
            <person name="Pati A."/>
            <person name="Chen A."/>
            <person name="Palaniappan K."/>
            <person name="Land M."/>
            <person name="Hauser L."/>
            <person name="Chang Y.-J."/>
            <person name="Jeffries C.C."/>
            <person name="Brettin T."/>
            <person name="Detter J.C."/>
            <person name="Tapia R."/>
            <person name="Han C."/>
            <person name="Heimerl T."/>
            <person name="Weikl F."/>
            <person name="Brambilla E."/>
            <person name="Goker M."/>
            <person name="Bristow J."/>
            <person name="Eisen J.A."/>
            <person name="Markowitz V."/>
            <person name="Hugenholtz P."/>
            <person name="Kyrpides N.C."/>
            <person name="Klenk H.-P."/>
        </authorList>
    </citation>
    <scope>NUCLEOTIDE SEQUENCE [LARGE SCALE GENOMIC DNA]</scope>
    <source>
        <strain evidence="2">DSM 11486 / M11TL</strain>
    </source>
</reference>
<gene>
    <name evidence="1" type="ordered locus">Tagg_0729</name>
</gene>
<reference key="3">
    <citation type="submission" date="2010-02" db="EMBL/GenBank/DDBJ databases">
        <title>Complete genome sequence of Thermosphaera aggregans type strain (M11TL).</title>
        <authorList>
            <consortium name="US DOE Joint Genome Institute (JGI-PGF)"/>
            <person name="Spring S."/>
            <person name="Lapidus A."/>
            <person name="Munk C."/>
            <person name="Schroeder M."/>
            <person name="Glavina Del Rio T."/>
            <person name="Tice H."/>
            <person name="Copeland A."/>
            <person name="Cheng J.-F."/>
            <person name="Lucas S."/>
            <person name="Chen F."/>
            <person name="Nolan M."/>
            <person name="Bruce D."/>
            <person name="Goodwin L."/>
            <person name="Pitluck S."/>
            <person name="Ivanova N."/>
            <person name="Mavromatis K."/>
            <person name="Ovchinnikova G."/>
            <person name="Pati A."/>
            <person name="Chen A."/>
            <person name="Palaniappan K."/>
            <person name="Land M."/>
            <person name="Hauser L."/>
            <person name="Chang Y.-J."/>
            <person name="Jeffries C.C."/>
            <person name="Brettin T."/>
            <person name="Detter J.C."/>
            <person name="Tapia R."/>
            <person name="Han C."/>
            <person name="Chain P."/>
            <person name="Heimerl T."/>
            <person name="Weik F."/>
            <person name="Goker M."/>
            <person name="Rachel R."/>
            <person name="Bristow J."/>
            <person name="Eisen J.A."/>
            <person name="Markowitz V."/>
            <person name="Hugenholtz P."/>
            <person name="Kyrpides N.C."/>
            <person name="Klenk H.-P."/>
        </authorList>
    </citation>
    <scope>NUCLEOTIDE SEQUENCE</scope>
    <source>
        <strain>DSM 11486</strain>
    </source>
</reference>
<proteinExistence type="predicted"/>
<reference evidence="1 2" key="1">
    <citation type="journal article" date="2010" name="Stand. Genomic Sci.">
        <title>Complete genome sequence of Thermosphaera aggregans type strain (M11TL).</title>
        <authorList>
            <person name="Spring S."/>
            <person name="Rachel R."/>
            <person name="Lapidus A."/>
            <person name="Davenport K."/>
            <person name="Tice H."/>
            <person name="Copeland A."/>
            <person name="Cheng J.F."/>
            <person name="Lucas S."/>
            <person name="Chen F."/>
            <person name="Nolan M."/>
            <person name="Bruce D."/>
            <person name="Goodwin L."/>
            <person name="Pitluck S."/>
            <person name="Ivanova N."/>
            <person name="Mavromatis K."/>
            <person name="Ovchinnikova G."/>
            <person name="Pati A."/>
            <person name="Chen A."/>
            <person name="Palaniappan K."/>
            <person name="Land M."/>
            <person name="Hauser L."/>
            <person name="Chang Y.J."/>
            <person name="Jeffries C.C."/>
            <person name="Brettin T."/>
            <person name="Detter J.C."/>
            <person name="Tapia R."/>
            <person name="Han C."/>
            <person name="Heimerl T."/>
            <person name="Weikl F."/>
            <person name="Brambilla E."/>
            <person name="Goker M."/>
            <person name="Bristow J."/>
            <person name="Eisen J.A."/>
            <person name="Markowitz V."/>
            <person name="Hugenholtz P."/>
            <person name="Kyrpides N.C."/>
            <person name="Klenk H.P."/>
        </authorList>
    </citation>
    <scope>NUCLEOTIDE SEQUENCE [LARGE SCALE GENOMIC DNA]</scope>
    <source>
        <strain evidence="2">DSM 11486 / M11TL</strain>
    </source>
</reference>
<dbReference type="KEGG" id="tag:Tagg_0729"/>
<dbReference type="InterPro" id="IPR036412">
    <property type="entry name" value="HAD-like_sf"/>
</dbReference>
<dbReference type="HOGENOM" id="CLU_1232719_0_0_2"/>
<dbReference type="Proteomes" id="UP000002376">
    <property type="component" value="Chromosome"/>
</dbReference>
<dbReference type="eggNOG" id="arCOG02295">
    <property type="taxonomic scope" value="Archaea"/>
</dbReference>
<dbReference type="InterPro" id="IPR023214">
    <property type="entry name" value="HAD_sf"/>
</dbReference>
<accession>D5U1K2</accession>
<organism evidence="1 2">
    <name type="scientific">Thermosphaera aggregans (strain DSM 11486 / M11TL)</name>
    <dbReference type="NCBI Taxonomy" id="633148"/>
    <lineage>
        <taxon>Archaea</taxon>
        <taxon>Thermoproteota</taxon>
        <taxon>Thermoprotei</taxon>
        <taxon>Desulfurococcales</taxon>
        <taxon>Desulfurococcaceae</taxon>
        <taxon>Thermosphaera</taxon>
    </lineage>
</organism>
<evidence type="ECO:0000313" key="2">
    <source>
        <dbReference type="Proteomes" id="UP000002376"/>
    </source>
</evidence>
<dbReference type="GeneID" id="9165744"/>
<evidence type="ECO:0000313" key="1">
    <source>
        <dbReference type="EMBL" id="ADG91002.1"/>
    </source>
</evidence>
<dbReference type="Gene3D" id="3.40.50.1000">
    <property type="entry name" value="HAD superfamily/HAD-like"/>
    <property type="match status" value="1"/>
</dbReference>
<dbReference type="AlphaFoldDB" id="D5U1K2"/>
<protein>
    <recommendedName>
        <fullName evidence="3">HAD family hydrolase</fullName>
    </recommendedName>
</protein>
<name>D5U1K2_THEAM</name>
<dbReference type="EMBL" id="CP001939">
    <property type="protein sequence ID" value="ADG91002.1"/>
    <property type="molecule type" value="Genomic_DNA"/>
</dbReference>
<sequence length="227" mass="26591">MVQTIIALDYDGVLVDSYNGLEKFYLEDFPAMTGHDTAFGRHLLYMEYLAEGCGLLRIDWWPSIMDVQDDLLLNLLLKYWERRIENSAILPGVFTALKMFREKNYKVIHVGFMDDIPGLKRWRLDADGLAPYFDEIIIVGEDFSSRHEALRYLEEKYEDSLIIYVDDKPVNLFKISAKIGDDPRILLVRKEFKKQWSFPWDDPAGNYPTIRNLLELEKILRNAVSRS</sequence>
<dbReference type="RefSeq" id="WP_013129595.1">
    <property type="nucleotide sequence ID" value="NC_014160.1"/>
</dbReference>
<dbReference type="SUPFAM" id="SSF56784">
    <property type="entry name" value="HAD-like"/>
    <property type="match status" value="1"/>
</dbReference>
<dbReference type="OrthoDB" id="31226at2157"/>